<evidence type="ECO:0000256" key="2">
    <source>
        <dbReference type="ARBA" id="ARBA00022448"/>
    </source>
</evidence>
<dbReference type="InterPro" id="IPR052104">
    <property type="entry name" value="Mito_Release_Factor_mL62"/>
</dbReference>
<evidence type="ECO:0000259" key="28">
    <source>
        <dbReference type="Pfam" id="PF02932"/>
    </source>
</evidence>
<dbReference type="InterPro" id="IPR036734">
    <property type="entry name" value="Neur_chan_lig-bd_sf"/>
</dbReference>
<keyword evidence="7" id="KW-0770">Synapse</keyword>
<evidence type="ECO:0000259" key="26">
    <source>
        <dbReference type="Pfam" id="PF00472"/>
    </source>
</evidence>
<keyword evidence="11" id="KW-0675">Receptor</keyword>
<evidence type="ECO:0000256" key="12">
    <source>
        <dbReference type="ARBA" id="ARBA00023180"/>
    </source>
</evidence>
<dbReference type="GO" id="GO:0070126">
    <property type="term" value="P:mitochondrial translational termination"/>
    <property type="evidence" value="ECO:0007669"/>
    <property type="project" value="TreeGrafter"/>
</dbReference>
<reference evidence="29" key="1">
    <citation type="submission" date="2019-04" db="EMBL/GenBank/DDBJ databases">
        <title>Genome assembly of Zosterops borbonicus 15179.</title>
        <authorList>
            <person name="Leroy T."/>
            <person name="Anselmetti Y."/>
            <person name="Tilak M.-K."/>
            <person name="Nabholz B."/>
        </authorList>
    </citation>
    <scope>NUCLEOTIDE SEQUENCE</scope>
    <source>
        <strain evidence="29">HGM_15179</strain>
        <tissue evidence="29">Muscle</tissue>
    </source>
</reference>
<comment type="caution">
    <text evidence="29">The sequence shown here is derived from an EMBL/GenBank/DDBJ whole genome shotgun (WGS) entry which is preliminary data.</text>
</comment>
<keyword evidence="9 25" id="KW-0472">Membrane</keyword>
<evidence type="ECO:0000256" key="18">
    <source>
        <dbReference type="ARBA" id="ARBA00036239"/>
    </source>
</evidence>
<dbReference type="Pfam" id="PF02932">
    <property type="entry name" value="Neur_chan_memb"/>
    <property type="match status" value="1"/>
</dbReference>
<feature type="domain" description="Neurotransmitter-gated ion-channel ligand-binding" evidence="27">
    <location>
        <begin position="204"/>
        <end position="397"/>
    </location>
</feature>
<evidence type="ECO:0000256" key="15">
    <source>
        <dbReference type="ARBA" id="ARBA00023303"/>
    </source>
</evidence>
<keyword evidence="4 25" id="KW-0812">Transmembrane</keyword>
<organism evidence="29 30">
    <name type="scientific">Zosterops borbonicus</name>
    <dbReference type="NCBI Taxonomy" id="364589"/>
    <lineage>
        <taxon>Eukaryota</taxon>
        <taxon>Metazoa</taxon>
        <taxon>Chordata</taxon>
        <taxon>Craniata</taxon>
        <taxon>Vertebrata</taxon>
        <taxon>Euteleostomi</taxon>
        <taxon>Archelosauria</taxon>
        <taxon>Archosauria</taxon>
        <taxon>Dinosauria</taxon>
        <taxon>Saurischia</taxon>
        <taxon>Theropoda</taxon>
        <taxon>Coelurosauria</taxon>
        <taxon>Aves</taxon>
        <taxon>Neognathae</taxon>
        <taxon>Neoaves</taxon>
        <taxon>Telluraves</taxon>
        <taxon>Australaves</taxon>
        <taxon>Passeriformes</taxon>
        <taxon>Sylvioidea</taxon>
        <taxon>Zosteropidae</taxon>
        <taxon>Zosterops</taxon>
    </lineage>
</organism>
<dbReference type="FunFam" id="2.70.170.10:FF:000017">
    <property type="entry name" value="5-hydroxytryptamine receptor 3A"/>
    <property type="match status" value="1"/>
</dbReference>
<sequence length="575" mass="65610">MAAHTLRGLCRPRPGLALLCPRFSQWAGTEYRSSHSLDKLYPPRKDGTAARTTEEQQPPALDIPMARLTVSYSRSSGPGGQNVNKVNSKAEVRFHLESADWIPEAVRQKMALMHRNKINRAGELIVTSEESRYQMRNLAICLEKIRTMVTEATEKPKVVSKETTQKLIESGILFPAGAAPKYLCTYYDIVDYLNISSHDKLHTYILPKIDLKEPVEVKMDFFLVAILSVVEKLQTVSFYFVLNLEWQNPFATWDPQDFCNISEIVLPMDTYWSPPIFILERVSGQNPELNYMVLMHNGSFNSTRPFQVTLTCSLIILKFPFDTQTCNLSVASFLYPVTDFVMKMRRTPAEIMQHSQNLLLTDGEWKFTNLSIVEFTEALDDKEYSVVTYMISMQRRPTLYILNLILPTCALYLLDMAVLFGPSSLEEKINFQIAIILGSSMLAVILNNSLPTSSNKPPIIVVFFLGTFLLMIMAVLDTFFLLYQQRKSLHLDKALRSFQQDPHKLPKRPPGNPAKGGPQLLQPPKEAQGQGQPTKHLWQRQELDHFLPVLEKVLLYSHLFLSLFFFTVISVKWSS</sequence>
<dbReference type="SUPFAM" id="SSF90112">
    <property type="entry name" value="Neurotransmitter-gated ion-channel transmembrane pore"/>
    <property type="match status" value="1"/>
</dbReference>
<evidence type="ECO:0000256" key="1">
    <source>
        <dbReference type="ARBA" id="ARBA00013260"/>
    </source>
</evidence>
<feature type="compositionally biased region" description="Basic and acidic residues" evidence="24">
    <location>
        <begin position="37"/>
        <end position="54"/>
    </location>
</feature>
<dbReference type="GO" id="GO:0016150">
    <property type="term" value="F:translation release factor activity, codon nonspecific"/>
    <property type="evidence" value="ECO:0007669"/>
    <property type="project" value="TreeGrafter"/>
</dbReference>
<accession>A0A8K1GL37</accession>
<protein>
    <recommendedName>
        <fullName evidence="22">Large ribosomal subunit protein mL62</fullName>
        <ecNumber evidence="1">3.1.1.29</ecNumber>
    </recommendedName>
    <alternativeName>
        <fullName evidence="23">Peptidyl-tRNA hydrolase ICT1, mitochondrial</fullName>
    </alternativeName>
</protein>
<evidence type="ECO:0000256" key="14">
    <source>
        <dbReference type="ARBA" id="ARBA00023286"/>
    </source>
</evidence>
<keyword evidence="3" id="KW-1003">Cell membrane</keyword>
<evidence type="ECO:0000256" key="13">
    <source>
        <dbReference type="ARBA" id="ARBA00023257"/>
    </source>
</evidence>
<dbReference type="PROSITE" id="PS00236">
    <property type="entry name" value="NEUROTR_ION_CHANNEL"/>
    <property type="match status" value="1"/>
</dbReference>
<keyword evidence="15" id="KW-0407">Ion channel</keyword>
<evidence type="ECO:0000256" key="6">
    <source>
        <dbReference type="ARBA" id="ARBA00022989"/>
    </source>
</evidence>
<keyword evidence="8" id="KW-0406">Ion transport</keyword>
<evidence type="ECO:0000256" key="11">
    <source>
        <dbReference type="ARBA" id="ARBA00023170"/>
    </source>
</evidence>
<dbReference type="Gene3D" id="1.20.58.390">
    <property type="entry name" value="Neurotransmitter-gated ion-channel transmembrane domain"/>
    <property type="match status" value="1"/>
</dbReference>
<dbReference type="GO" id="GO:0005230">
    <property type="term" value="F:extracellular ligand-gated monoatomic ion channel activity"/>
    <property type="evidence" value="ECO:0007669"/>
    <property type="project" value="InterPro"/>
</dbReference>
<proteinExistence type="inferred from homology"/>
<dbReference type="Gene3D" id="2.70.170.10">
    <property type="entry name" value="Neurotransmitter-gated ion-channel ligand-binding domain"/>
    <property type="match status" value="1"/>
</dbReference>
<dbReference type="GO" id="GO:0005762">
    <property type="term" value="C:mitochondrial large ribosomal subunit"/>
    <property type="evidence" value="ECO:0007669"/>
    <property type="project" value="TreeGrafter"/>
</dbReference>
<evidence type="ECO:0000256" key="20">
    <source>
        <dbReference type="ARBA" id="ARBA00037540"/>
    </source>
</evidence>
<keyword evidence="2" id="KW-0813">Transport</keyword>
<evidence type="ECO:0000256" key="9">
    <source>
        <dbReference type="ARBA" id="ARBA00023136"/>
    </source>
</evidence>
<keyword evidence="13" id="KW-0628">Postsynaptic cell membrane</keyword>
<dbReference type="InterPro" id="IPR006029">
    <property type="entry name" value="Neurotrans-gated_channel_TM"/>
</dbReference>
<dbReference type="OrthoDB" id="6097796at2759"/>
<comment type="catalytic activity">
    <reaction evidence="18">
        <text>Na(+)(in) = Na(+)(out)</text>
        <dbReference type="Rhea" id="RHEA:34963"/>
        <dbReference type="ChEBI" id="CHEBI:29101"/>
    </reaction>
</comment>
<keyword evidence="6 25" id="KW-1133">Transmembrane helix</keyword>
<evidence type="ECO:0000313" key="30">
    <source>
        <dbReference type="Proteomes" id="UP000796761"/>
    </source>
</evidence>
<feature type="domain" description="Prokaryotic-type class I peptide chain release factors" evidence="26">
    <location>
        <begin position="61"/>
        <end position="163"/>
    </location>
</feature>
<evidence type="ECO:0000256" key="21">
    <source>
        <dbReference type="ARBA" id="ARBA00038225"/>
    </source>
</evidence>
<dbReference type="Proteomes" id="UP000796761">
    <property type="component" value="Unassembled WGS sequence"/>
</dbReference>
<keyword evidence="14" id="KW-1071">Ligand-gated ion channel</keyword>
<evidence type="ECO:0000256" key="8">
    <source>
        <dbReference type="ARBA" id="ARBA00023065"/>
    </source>
</evidence>
<evidence type="ECO:0000256" key="22">
    <source>
        <dbReference type="ARBA" id="ARBA00039441"/>
    </source>
</evidence>
<evidence type="ECO:0000256" key="16">
    <source>
        <dbReference type="ARBA" id="ARBA00034104"/>
    </source>
</evidence>
<feature type="transmembrane region" description="Helical" evidence="25">
    <location>
        <begin position="553"/>
        <end position="573"/>
    </location>
</feature>
<dbReference type="PANTHER" id="PTHR11075:SF54">
    <property type="entry name" value="LARGE RIBOSOMAL SUBUNIT PROTEIN ML62"/>
    <property type="match status" value="1"/>
</dbReference>
<keyword evidence="10" id="KW-1015">Disulfide bond</keyword>
<feature type="domain" description="Neurotransmitter-gated ion-channel transmembrane" evidence="28">
    <location>
        <begin position="405"/>
        <end position="488"/>
    </location>
</feature>
<comment type="subcellular location">
    <subcellularLocation>
        <location evidence="16">Postsynaptic cell membrane</location>
        <topology evidence="16">Multi-pass membrane protein</topology>
    </subcellularLocation>
</comment>
<evidence type="ECO:0000256" key="24">
    <source>
        <dbReference type="SAM" id="MobiDB-lite"/>
    </source>
</evidence>
<feature type="transmembrane region" description="Helical" evidence="25">
    <location>
        <begin position="429"/>
        <end position="447"/>
    </location>
</feature>
<evidence type="ECO:0000256" key="10">
    <source>
        <dbReference type="ARBA" id="ARBA00023157"/>
    </source>
</evidence>
<dbReference type="Gene3D" id="3.30.160.20">
    <property type="match status" value="1"/>
</dbReference>
<name>A0A8K1GL37_9PASS</name>
<feature type="region of interest" description="Disordered" evidence="24">
    <location>
        <begin position="37"/>
        <end position="57"/>
    </location>
</feature>
<comment type="similarity">
    <text evidence="21">Belongs to the prokaryotic/mitochondrial release factor family. Mitochondrion-specific ribosomal protein mL62 subfamily.</text>
</comment>
<dbReference type="InterPro" id="IPR036719">
    <property type="entry name" value="Neuro-gated_channel_TM_sf"/>
</dbReference>
<evidence type="ECO:0000256" key="25">
    <source>
        <dbReference type="SAM" id="Phobius"/>
    </source>
</evidence>
<dbReference type="Pfam" id="PF02931">
    <property type="entry name" value="Neur_chan_LBD"/>
    <property type="match status" value="1"/>
</dbReference>
<evidence type="ECO:0000256" key="17">
    <source>
        <dbReference type="ARBA" id="ARBA00034430"/>
    </source>
</evidence>
<comment type="function">
    <text evidence="20">Forms serotonin (5-hydroxytryptamine/5-HT3)-activated cation-selective channel complexes, which when activated cause fast, depolarizing responses in neurons.</text>
</comment>
<evidence type="ECO:0000256" key="3">
    <source>
        <dbReference type="ARBA" id="ARBA00022475"/>
    </source>
</evidence>
<evidence type="ECO:0000256" key="19">
    <source>
        <dbReference type="ARBA" id="ARBA00036634"/>
    </source>
</evidence>
<dbReference type="GO" id="GO:0004045">
    <property type="term" value="F:peptidyl-tRNA hydrolase activity"/>
    <property type="evidence" value="ECO:0007669"/>
    <property type="project" value="UniProtKB-EC"/>
</dbReference>
<dbReference type="Pfam" id="PF00472">
    <property type="entry name" value="RF-1"/>
    <property type="match status" value="1"/>
</dbReference>
<feature type="transmembrane region" description="Helical" evidence="25">
    <location>
        <begin position="459"/>
        <end position="483"/>
    </location>
</feature>
<dbReference type="InterPro" id="IPR000352">
    <property type="entry name" value="Pep_chain_release_fac_I"/>
</dbReference>
<feature type="transmembrane region" description="Helical" evidence="25">
    <location>
        <begin position="399"/>
        <end position="420"/>
    </location>
</feature>
<dbReference type="FunFam" id="1.20.58.390:FF:000231">
    <property type="entry name" value="Uncharacterized protein"/>
    <property type="match status" value="1"/>
</dbReference>
<comment type="catalytic activity">
    <reaction evidence="17">
        <text>K(+)(in) = K(+)(out)</text>
        <dbReference type="Rhea" id="RHEA:29463"/>
        <dbReference type="ChEBI" id="CHEBI:29103"/>
    </reaction>
</comment>
<evidence type="ECO:0000256" key="7">
    <source>
        <dbReference type="ARBA" id="ARBA00023018"/>
    </source>
</evidence>
<comment type="catalytic activity">
    <reaction evidence="19">
        <text>Ca(2+)(in) = Ca(2+)(out)</text>
        <dbReference type="Rhea" id="RHEA:29671"/>
        <dbReference type="ChEBI" id="CHEBI:29108"/>
    </reaction>
</comment>
<dbReference type="GO" id="GO:0045211">
    <property type="term" value="C:postsynaptic membrane"/>
    <property type="evidence" value="ECO:0007669"/>
    <property type="project" value="UniProtKB-SubCell"/>
</dbReference>
<dbReference type="PANTHER" id="PTHR11075">
    <property type="entry name" value="PEPTIDE CHAIN RELEASE FACTOR"/>
    <property type="match status" value="1"/>
</dbReference>
<keyword evidence="12" id="KW-0325">Glycoprotein</keyword>
<dbReference type="AlphaFoldDB" id="A0A8K1GL37"/>
<dbReference type="InterPro" id="IPR006202">
    <property type="entry name" value="Neur_chan_lig-bd"/>
</dbReference>
<dbReference type="InterPro" id="IPR018000">
    <property type="entry name" value="Neurotransmitter_ion_chnl_CS"/>
</dbReference>
<evidence type="ECO:0000259" key="27">
    <source>
        <dbReference type="Pfam" id="PF02931"/>
    </source>
</evidence>
<feature type="region of interest" description="Disordered" evidence="24">
    <location>
        <begin position="500"/>
        <end position="534"/>
    </location>
</feature>
<gene>
    <name evidence="29" type="ORF">HGM15179_007407</name>
</gene>
<dbReference type="SUPFAM" id="SSF110916">
    <property type="entry name" value="Peptidyl-tRNA hydrolase domain-like"/>
    <property type="match status" value="1"/>
</dbReference>
<dbReference type="SUPFAM" id="SSF63712">
    <property type="entry name" value="Nicotinic receptor ligand binding domain-like"/>
    <property type="match status" value="1"/>
</dbReference>
<evidence type="ECO:0000256" key="4">
    <source>
        <dbReference type="ARBA" id="ARBA00022692"/>
    </source>
</evidence>
<evidence type="ECO:0000313" key="29">
    <source>
        <dbReference type="EMBL" id="TRZ19674.1"/>
    </source>
</evidence>
<keyword evidence="30" id="KW-1185">Reference proteome</keyword>
<dbReference type="InterPro" id="IPR038050">
    <property type="entry name" value="Neuro_actylchol_rec"/>
</dbReference>
<dbReference type="EMBL" id="SWJQ01000176">
    <property type="protein sequence ID" value="TRZ19674.1"/>
    <property type="molecule type" value="Genomic_DNA"/>
</dbReference>
<keyword evidence="5" id="KW-0732">Signal</keyword>
<evidence type="ECO:0000256" key="5">
    <source>
        <dbReference type="ARBA" id="ARBA00022729"/>
    </source>
</evidence>
<evidence type="ECO:0000256" key="23">
    <source>
        <dbReference type="ARBA" id="ARBA00041531"/>
    </source>
</evidence>
<dbReference type="EC" id="3.1.1.29" evidence="1"/>